<organism evidence="6 7">
    <name type="scientific">Brucella tritici</name>
    <dbReference type="NCBI Taxonomy" id="94626"/>
    <lineage>
        <taxon>Bacteria</taxon>
        <taxon>Pseudomonadati</taxon>
        <taxon>Pseudomonadota</taxon>
        <taxon>Alphaproteobacteria</taxon>
        <taxon>Hyphomicrobiales</taxon>
        <taxon>Brucellaceae</taxon>
        <taxon>Brucella/Ochrobactrum group</taxon>
        <taxon>Brucella</taxon>
    </lineage>
</organism>
<dbReference type="InterPro" id="IPR023772">
    <property type="entry name" value="DNA-bd_HTH_TetR-type_CS"/>
</dbReference>
<reference evidence="6 7" key="1">
    <citation type="submission" date="2019-09" db="EMBL/GenBank/DDBJ databases">
        <title>Taxonomic organization of the family Brucellaceae based on a phylogenomic approach.</title>
        <authorList>
            <person name="Leclercq S."/>
            <person name="Cloeckaert A."/>
            <person name="Zygmunt M.S."/>
        </authorList>
    </citation>
    <scope>NUCLEOTIDE SEQUENCE [LARGE SCALE GENOMIC DNA]</scope>
    <source>
        <strain evidence="6 7">TA93</strain>
    </source>
</reference>
<evidence type="ECO:0000256" key="4">
    <source>
        <dbReference type="PROSITE-ProRule" id="PRU00335"/>
    </source>
</evidence>
<name>A0A7V8B0T1_9HYPH</name>
<evidence type="ECO:0000256" key="3">
    <source>
        <dbReference type="ARBA" id="ARBA00023163"/>
    </source>
</evidence>
<dbReference type="Pfam" id="PF17932">
    <property type="entry name" value="TetR_C_24"/>
    <property type="match status" value="1"/>
</dbReference>
<gene>
    <name evidence="6" type="ORF">F9K94_21875</name>
</gene>
<dbReference type="PROSITE" id="PS01081">
    <property type="entry name" value="HTH_TETR_1"/>
    <property type="match status" value="1"/>
</dbReference>
<dbReference type="PRINTS" id="PR00455">
    <property type="entry name" value="HTHTETR"/>
</dbReference>
<evidence type="ECO:0000256" key="2">
    <source>
        <dbReference type="ARBA" id="ARBA00023125"/>
    </source>
</evidence>
<accession>A0A7V8B0T1</accession>
<dbReference type="Proteomes" id="UP000460650">
    <property type="component" value="Unassembled WGS sequence"/>
</dbReference>
<dbReference type="RefSeq" id="WP_151648533.1">
    <property type="nucleotide sequence ID" value="NZ_WBVY01000007.1"/>
</dbReference>
<evidence type="ECO:0000313" key="6">
    <source>
        <dbReference type="EMBL" id="KAB2655204.1"/>
    </source>
</evidence>
<sequence length="213" mass="24588">MTRKTTAIKELPKSTDGVARADQVRRVIYERALELFEAKGFANTSMNEIARVCGVSKPAIYHYFRNKSHLLETLYADITRDFFGAIQAIAFDEGGPEERLRRLIQHQAIYNITHSRFLTVFWRERHSIEDEDRRNLAEREREFERWVFKILEDGQKAGTFRPFDIRITAFGILGLLSSVQRWAPYAGKSAEIVAEHLSEMIIGGLLPLKDKVS</sequence>
<evidence type="ECO:0000259" key="5">
    <source>
        <dbReference type="PROSITE" id="PS50977"/>
    </source>
</evidence>
<dbReference type="SUPFAM" id="SSF48498">
    <property type="entry name" value="Tetracyclin repressor-like, C-terminal domain"/>
    <property type="match status" value="1"/>
</dbReference>
<dbReference type="SUPFAM" id="SSF46689">
    <property type="entry name" value="Homeodomain-like"/>
    <property type="match status" value="1"/>
</dbReference>
<keyword evidence="1" id="KW-0805">Transcription regulation</keyword>
<keyword evidence="2 4" id="KW-0238">DNA-binding</keyword>
<dbReference type="PANTHER" id="PTHR30055">
    <property type="entry name" value="HTH-TYPE TRANSCRIPTIONAL REGULATOR RUTR"/>
    <property type="match status" value="1"/>
</dbReference>
<dbReference type="AlphaFoldDB" id="A0A7V8B0T1"/>
<dbReference type="InterPro" id="IPR050109">
    <property type="entry name" value="HTH-type_TetR-like_transc_reg"/>
</dbReference>
<evidence type="ECO:0000256" key="1">
    <source>
        <dbReference type="ARBA" id="ARBA00023015"/>
    </source>
</evidence>
<dbReference type="GO" id="GO:0000976">
    <property type="term" value="F:transcription cis-regulatory region binding"/>
    <property type="evidence" value="ECO:0007669"/>
    <property type="project" value="TreeGrafter"/>
</dbReference>
<dbReference type="PROSITE" id="PS50977">
    <property type="entry name" value="HTH_TETR_2"/>
    <property type="match status" value="1"/>
</dbReference>
<dbReference type="InterPro" id="IPR036271">
    <property type="entry name" value="Tet_transcr_reg_TetR-rel_C_sf"/>
</dbReference>
<dbReference type="GO" id="GO:0003700">
    <property type="term" value="F:DNA-binding transcription factor activity"/>
    <property type="evidence" value="ECO:0007669"/>
    <property type="project" value="TreeGrafter"/>
</dbReference>
<dbReference type="PANTHER" id="PTHR30055:SF234">
    <property type="entry name" value="HTH-TYPE TRANSCRIPTIONAL REGULATOR BETI"/>
    <property type="match status" value="1"/>
</dbReference>
<dbReference type="EMBL" id="WBVY01000007">
    <property type="protein sequence ID" value="KAB2655204.1"/>
    <property type="molecule type" value="Genomic_DNA"/>
</dbReference>
<dbReference type="Gene3D" id="1.10.357.10">
    <property type="entry name" value="Tetracycline Repressor, domain 2"/>
    <property type="match status" value="1"/>
</dbReference>
<dbReference type="Pfam" id="PF00440">
    <property type="entry name" value="TetR_N"/>
    <property type="match status" value="1"/>
</dbReference>
<evidence type="ECO:0000313" key="7">
    <source>
        <dbReference type="Proteomes" id="UP000460650"/>
    </source>
</evidence>
<feature type="domain" description="HTH tetR-type" evidence="5">
    <location>
        <begin position="22"/>
        <end position="82"/>
    </location>
</feature>
<dbReference type="InterPro" id="IPR009057">
    <property type="entry name" value="Homeodomain-like_sf"/>
</dbReference>
<dbReference type="InterPro" id="IPR041490">
    <property type="entry name" value="KstR2_TetR_C"/>
</dbReference>
<proteinExistence type="predicted"/>
<keyword evidence="3" id="KW-0804">Transcription</keyword>
<dbReference type="InterPro" id="IPR001647">
    <property type="entry name" value="HTH_TetR"/>
</dbReference>
<comment type="caution">
    <text evidence="6">The sequence shown here is derived from an EMBL/GenBank/DDBJ whole genome shotgun (WGS) entry which is preliminary data.</text>
</comment>
<feature type="DNA-binding region" description="H-T-H motif" evidence="4">
    <location>
        <begin position="45"/>
        <end position="64"/>
    </location>
</feature>
<protein>
    <submittedName>
        <fullName evidence="6">TetR/AcrR family transcriptional regulator</fullName>
    </submittedName>
</protein>